<dbReference type="PRINTS" id="PR00421">
    <property type="entry name" value="THIOREDOXIN"/>
</dbReference>
<keyword evidence="5 9" id="KW-0676">Redox-active center</keyword>
<feature type="active site" description="Nucleophile" evidence="8">
    <location>
        <position position="36"/>
    </location>
</feature>
<accession>R4Z0Y7</accession>
<dbReference type="InterPro" id="IPR036249">
    <property type="entry name" value="Thioredoxin-like_sf"/>
</dbReference>
<evidence type="ECO:0000256" key="1">
    <source>
        <dbReference type="ARBA" id="ARBA00008987"/>
    </source>
</evidence>
<reference evidence="11 12" key="1">
    <citation type="journal article" date="2013" name="ISME J.">
        <title>Metabolic model for the filamentous 'Candidatus Microthrix parvicella' based on genomic and metagenomic analyses.</title>
        <authorList>
            <person name="Jon McIlroy S."/>
            <person name="Kristiansen R."/>
            <person name="Albertsen M."/>
            <person name="Michael Karst S."/>
            <person name="Rossetti S."/>
            <person name="Lund Nielsen J."/>
            <person name="Tandoi V."/>
            <person name="James Seviour R."/>
            <person name="Nielsen P.H."/>
        </authorList>
    </citation>
    <scope>NUCLEOTIDE SEQUENCE [LARGE SCALE GENOMIC DNA]</scope>
    <source>
        <strain evidence="11 12">RN1</strain>
    </source>
</reference>
<evidence type="ECO:0000256" key="6">
    <source>
        <dbReference type="NCBIfam" id="TIGR01068"/>
    </source>
</evidence>
<keyword evidence="4 9" id="KW-1015">Disulfide bond</keyword>
<evidence type="ECO:0000256" key="3">
    <source>
        <dbReference type="ARBA" id="ARBA00022982"/>
    </source>
</evidence>
<keyword evidence="12" id="KW-1185">Reference proteome</keyword>
<dbReference type="PANTHER" id="PTHR45663:SF11">
    <property type="entry name" value="GEO12009P1"/>
    <property type="match status" value="1"/>
</dbReference>
<dbReference type="AlphaFoldDB" id="R4Z0Y7"/>
<keyword evidence="2" id="KW-0813">Transport</keyword>
<name>R4Z0Y7_9ACTN</name>
<dbReference type="GO" id="GO:0005829">
    <property type="term" value="C:cytosol"/>
    <property type="evidence" value="ECO:0007669"/>
    <property type="project" value="TreeGrafter"/>
</dbReference>
<gene>
    <name evidence="11" type="primary">trxA</name>
    <name evidence="11" type="ORF">BN381_100159</name>
</gene>
<evidence type="ECO:0000256" key="2">
    <source>
        <dbReference type="ARBA" id="ARBA00022448"/>
    </source>
</evidence>
<organism evidence="11 12">
    <name type="scientific">Candidatus Neomicrothrix parvicella RN1</name>
    <dbReference type="NCBI Taxonomy" id="1229780"/>
    <lineage>
        <taxon>Bacteria</taxon>
        <taxon>Bacillati</taxon>
        <taxon>Actinomycetota</taxon>
        <taxon>Acidimicrobiia</taxon>
        <taxon>Acidimicrobiales</taxon>
        <taxon>Microthrixaceae</taxon>
        <taxon>Candidatus Neomicrothrix</taxon>
    </lineage>
</organism>
<dbReference type="Gene3D" id="3.40.30.10">
    <property type="entry name" value="Glutaredoxin"/>
    <property type="match status" value="1"/>
</dbReference>
<feature type="site" description="Contributes to redox potential value" evidence="8">
    <location>
        <position position="35"/>
    </location>
</feature>
<evidence type="ECO:0000313" key="11">
    <source>
        <dbReference type="EMBL" id="CCM62272.1"/>
    </source>
</evidence>
<evidence type="ECO:0000259" key="10">
    <source>
        <dbReference type="PROSITE" id="PS51352"/>
    </source>
</evidence>
<dbReference type="NCBIfam" id="TIGR01068">
    <property type="entry name" value="thioredoxin"/>
    <property type="match status" value="1"/>
</dbReference>
<dbReference type="Pfam" id="PF00085">
    <property type="entry name" value="Thioredoxin"/>
    <property type="match status" value="1"/>
</dbReference>
<dbReference type="SUPFAM" id="SSF52833">
    <property type="entry name" value="Thioredoxin-like"/>
    <property type="match status" value="1"/>
</dbReference>
<keyword evidence="3" id="KW-0249">Electron transport</keyword>
<dbReference type="RefSeq" id="WP_012223506.1">
    <property type="nucleotide sequence ID" value="NZ_HG422565.1"/>
</dbReference>
<evidence type="ECO:0000256" key="7">
    <source>
        <dbReference type="PIRNR" id="PIRNR000077"/>
    </source>
</evidence>
<evidence type="ECO:0000256" key="9">
    <source>
        <dbReference type="PIRSR" id="PIRSR000077-4"/>
    </source>
</evidence>
<dbReference type="InterPro" id="IPR013766">
    <property type="entry name" value="Thioredoxin_domain"/>
</dbReference>
<evidence type="ECO:0000313" key="12">
    <source>
        <dbReference type="Proteomes" id="UP000018291"/>
    </source>
</evidence>
<feature type="active site" description="Nucleophile" evidence="8">
    <location>
        <position position="33"/>
    </location>
</feature>
<dbReference type="PANTHER" id="PTHR45663">
    <property type="entry name" value="GEO12009P1"/>
    <property type="match status" value="1"/>
</dbReference>
<dbReference type="PROSITE" id="PS51352">
    <property type="entry name" value="THIOREDOXIN_2"/>
    <property type="match status" value="1"/>
</dbReference>
<dbReference type="InterPro" id="IPR017937">
    <property type="entry name" value="Thioredoxin_CS"/>
</dbReference>
<protein>
    <recommendedName>
        <fullName evidence="6 7">Thioredoxin</fullName>
    </recommendedName>
</protein>
<dbReference type="CDD" id="cd02947">
    <property type="entry name" value="TRX_family"/>
    <property type="match status" value="1"/>
</dbReference>
<comment type="similarity">
    <text evidence="1 7">Belongs to the thioredoxin family.</text>
</comment>
<dbReference type="STRING" id="1229780.BN381_100159"/>
<evidence type="ECO:0000256" key="8">
    <source>
        <dbReference type="PIRSR" id="PIRSR000077-1"/>
    </source>
</evidence>
<dbReference type="OrthoDB" id="9790390at2"/>
<dbReference type="PIRSF" id="PIRSF000077">
    <property type="entry name" value="Thioredoxin"/>
    <property type="match status" value="1"/>
</dbReference>
<dbReference type="GO" id="GO:0015035">
    <property type="term" value="F:protein-disulfide reductase activity"/>
    <property type="evidence" value="ECO:0007669"/>
    <property type="project" value="UniProtKB-UniRule"/>
</dbReference>
<evidence type="ECO:0000256" key="4">
    <source>
        <dbReference type="ARBA" id="ARBA00023157"/>
    </source>
</evidence>
<dbReference type="HOGENOM" id="CLU_090389_10_2_11"/>
<feature type="domain" description="Thioredoxin" evidence="10">
    <location>
        <begin position="1"/>
        <end position="109"/>
    </location>
</feature>
<dbReference type="PROSITE" id="PS00194">
    <property type="entry name" value="THIOREDOXIN_1"/>
    <property type="match status" value="1"/>
</dbReference>
<dbReference type="GO" id="GO:0045454">
    <property type="term" value="P:cell redox homeostasis"/>
    <property type="evidence" value="ECO:0007669"/>
    <property type="project" value="TreeGrafter"/>
</dbReference>
<dbReference type="eggNOG" id="COG3118">
    <property type="taxonomic scope" value="Bacteria"/>
</dbReference>
<dbReference type="FunFam" id="3.40.30.10:FF:000001">
    <property type="entry name" value="Thioredoxin"/>
    <property type="match status" value="1"/>
</dbReference>
<feature type="site" description="Deprotonates C-terminal active site Cys" evidence="8">
    <location>
        <position position="27"/>
    </location>
</feature>
<evidence type="ECO:0000256" key="5">
    <source>
        <dbReference type="ARBA" id="ARBA00023284"/>
    </source>
</evidence>
<dbReference type="EMBL" id="CANL01000002">
    <property type="protein sequence ID" value="CCM62272.1"/>
    <property type="molecule type" value="Genomic_DNA"/>
</dbReference>
<dbReference type="Proteomes" id="UP000018291">
    <property type="component" value="Unassembled WGS sequence"/>
</dbReference>
<feature type="disulfide bond" description="Redox-active" evidence="9">
    <location>
        <begin position="33"/>
        <end position="36"/>
    </location>
</feature>
<dbReference type="InterPro" id="IPR005746">
    <property type="entry name" value="Thioredoxin"/>
</dbReference>
<comment type="caution">
    <text evidence="11">The sequence shown here is derived from an EMBL/GenBank/DDBJ whole genome shotgun (WGS) entry which is preliminary data.</text>
</comment>
<feature type="site" description="Contributes to redox potential value" evidence="8">
    <location>
        <position position="34"/>
    </location>
</feature>
<proteinExistence type="inferred from homology"/>
<sequence>MSAAITHLTNSSFSEEVTGSDLPVLVDFWAEWCGPCKTIAPVLEELAQEHGDKLRIAKVDVDSEQALALRFGIQGIPTMIVFSNGEPELRITGAMGKPQLEAKLGSYLE</sequence>